<keyword evidence="2" id="KW-1185">Reference proteome</keyword>
<gene>
    <name evidence="1" type="ORF">BDM02DRAFT_3108167</name>
</gene>
<evidence type="ECO:0000313" key="1">
    <source>
        <dbReference type="EMBL" id="KAF9653051.1"/>
    </source>
</evidence>
<organism evidence="1 2">
    <name type="scientific">Thelephora ganbajun</name>
    <name type="common">Ganba fungus</name>
    <dbReference type="NCBI Taxonomy" id="370292"/>
    <lineage>
        <taxon>Eukaryota</taxon>
        <taxon>Fungi</taxon>
        <taxon>Dikarya</taxon>
        <taxon>Basidiomycota</taxon>
        <taxon>Agaricomycotina</taxon>
        <taxon>Agaricomycetes</taxon>
        <taxon>Thelephorales</taxon>
        <taxon>Thelephoraceae</taxon>
        <taxon>Thelephora</taxon>
    </lineage>
</organism>
<proteinExistence type="predicted"/>
<dbReference type="EMBL" id="MU117965">
    <property type="protein sequence ID" value="KAF9653051.1"/>
    <property type="molecule type" value="Genomic_DNA"/>
</dbReference>
<dbReference type="Proteomes" id="UP000886501">
    <property type="component" value="Unassembled WGS sequence"/>
</dbReference>
<reference evidence="1" key="1">
    <citation type="submission" date="2019-10" db="EMBL/GenBank/DDBJ databases">
        <authorList>
            <consortium name="DOE Joint Genome Institute"/>
            <person name="Kuo A."/>
            <person name="Miyauchi S."/>
            <person name="Kiss E."/>
            <person name="Drula E."/>
            <person name="Kohler A."/>
            <person name="Sanchez-Garcia M."/>
            <person name="Andreopoulos B."/>
            <person name="Barry K.W."/>
            <person name="Bonito G."/>
            <person name="Buee M."/>
            <person name="Carver A."/>
            <person name="Chen C."/>
            <person name="Cichocki N."/>
            <person name="Clum A."/>
            <person name="Culley D."/>
            <person name="Crous P.W."/>
            <person name="Fauchery L."/>
            <person name="Girlanda M."/>
            <person name="Hayes R."/>
            <person name="Keri Z."/>
            <person name="Labutti K."/>
            <person name="Lipzen A."/>
            <person name="Lombard V."/>
            <person name="Magnuson J."/>
            <person name="Maillard F."/>
            <person name="Morin E."/>
            <person name="Murat C."/>
            <person name="Nolan M."/>
            <person name="Ohm R."/>
            <person name="Pangilinan J."/>
            <person name="Pereira M."/>
            <person name="Perotto S."/>
            <person name="Peter M."/>
            <person name="Riley R."/>
            <person name="Sitrit Y."/>
            <person name="Stielow B."/>
            <person name="Szollosi G."/>
            <person name="Zifcakova L."/>
            <person name="Stursova M."/>
            <person name="Spatafora J.W."/>
            <person name="Tedersoo L."/>
            <person name="Vaario L.-M."/>
            <person name="Yamada A."/>
            <person name="Yan M."/>
            <person name="Wang P."/>
            <person name="Xu J."/>
            <person name="Bruns T."/>
            <person name="Baldrian P."/>
            <person name="Vilgalys R."/>
            <person name="Henrissat B."/>
            <person name="Grigoriev I.V."/>
            <person name="Hibbett D."/>
            <person name="Nagy L.G."/>
            <person name="Martin F.M."/>
        </authorList>
    </citation>
    <scope>NUCLEOTIDE SEQUENCE</scope>
    <source>
        <strain evidence="1">P2</strain>
    </source>
</reference>
<evidence type="ECO:0000313" key="2">
    <source>
        <dbReference type="Proteomes" id="UP000886501"/>
    </source>
</evidence>
<comment type="caution">
    <text evidence="1">The sequence shown here is derived from an EMBL/GenBank/DDBJ whole genome shotgun (WGS) entry which is preliminary data.</text>
</comment>
<sequence>MRVSTDLEHHLRHVVKRMASSGSTVYWTVIIFAHFVTRAYLQGVTFGENYAHGLTSLYLDAADAPHEWLVICNHALQICGGIPGHGETACQVMSTELSFEYQPRFSGFQPISLQQNFTVPFNGGEKVLSGKCITAMQYFHDAFRDALAEDVATISFQLWGSGDIRPFSNT</sequence>
<protein>
    <submittedName>
        <fullName evidence="1">Uncharacterized protein</fullName>
    </submittedName>
</protein>
<accession>A0ACB6ZUE4</accession>
<name>A0ACB6ZUE4_THEGA</name>
<reference evidence="1" key="2">
    <citation type="journal article" date="2020" name="Nat. Commun.">
        <title>Large-scale genome sequencing of mycorrhizal fungi provides insights into the early evolution of symbiotic traits.</title>
        <authorList>
            <person name="Miyauchi S."/>
            <person name="Kiss E."/>
            <person name="Kuo A."/>
            <person name="Drula E."/>
            <person name="Kohler A."/>
            <person name="Sanchez-Garcia M."/>
            <person name="Morin E."/>
            <person name="Andreopoulos B."/>
            <person name="Barry K.W."/>
            <person name="Bonito G."/>
            <person name="Buee M."/>
            <person name="Carver A."/>
            <person name="Chen C."/>
            <person name="Cichocki N."/>
            <person name="Clum A."/>
            <person name="Culley D."/>
            <person name="Crous P.W."/>
            <person name="Fauchery L."/>
            <person name="Girlanda M."/>
            <person name="Hayes R.D."/>
            <person name="Keri Z."/>
            <person name="LaButti K."/>
            <person name="Lipzen A."/>
            <person name="Lombard V."/>
            <person name="Magnuson J."/>
            <person name="Maillard F."/>
            <person name="Murat C."/>
            <person name="Nolan M."/>
            <person name="Ohm R.A."/>
            <person name="Pangilinan J."/>
            <person name="Pereira M.F."/>
            <person name="Perotto S."/>
            <person name="Peter M."/>
            <person name="Pfister S."/>
            <person name="Riley R."/>
            <person name="Sitrit Y."/>
            <person name="Stielow J.B."/>
            <person name="Szollosi G."/>
            <person name="Zifcakova L."/>
            <person name="Stursova M."/>
            <person name="Spatafora J.W."/>
            <person name="Tedersoo L."/>
            <person name="Vaario L.M."/>
            <person name="Yamada A."/>
            <person name="Yan M."/>
            <person name="Wang P."/>
            <person name="Xu J."/>
            <person name="Bruns T."/>
            <person name="Baldrian P."/>
            <person name="Vilgalys R."/>
            <person name="Dunand C."/>
            <person name="Henrissat B."/>
            <person name="Grigoriev I.V."/>
            <person name="Hibbett D."/>
            <person name="Nagy L.G."/>
            <person name="Martin F.M."/>
        </authorList>
    </citation>
    <scope>NUCLEOTIDE SEQUENCE</scope>
    <source>
        <strain evidence="1">P2</strain>
    </source>
</reference>